<dbReference type="GO" id="GO:0006412">
    <property type="term" value="P:translation"/>
    <property type="evidence" value="ECO:0007669"/>
    <property type="project" value="UniProtKB-UniRule"/>
</dbReference>
<keyword evidence="5" id="KW-0699">rRNA-binding</keyword>
<dbReference type="InterPro" id="IPR008991">
    <property type="entry name" value="Translation_prot_SH3-like_sf"/>
</dbReference>
<reference evidence="7 8" key="1">
    <citation type="submission" date="2020-10" db="EMBL/GenBank/DDBJ databases">
        <title>Ca. Dormibacterota MAGs.</title>
        <authorList>
            <person name="Montgomery K."/>
        </authorList>
    </citation>
    <scope>NUCLEOTIDE SEQUENCE [LARGE SCALE GENOMIC DNA]</scope>
    <source>
        <strain evidence="7">Mitchell_Peninsula_5</strain>
    </source>
</reference>
<dbReference type="SUPFAM" id="SSF50104">
    <property type="entry name" value="Translation proteins SH3-like domain"/>
    <property type="match status" value="1"/>
</dbReference>
<feature type="domain" description="KOW" evidence="6">
    <location>
        <begin position="17"/>
        <end position="44"/>
    </location>
</feature>
<dbReference type="GO" id="GO:1990904">
    <property type="term" value="C:ribonucleoprotein complex"/>
    <property type="evidence" value="ECO:0007669"/>
    <property type="project" value="UniProtKB-KW"/>
</dbReference>
<comment type="similarity">
    <text evidence="1 5">Belongs to the universal ribosomal protein uL24 family.</text>
</comment>
<dbReference type="InterPro" id="IPR041988">
    <property type="entry name" value="Ribosomal_uL24_KOW"/>
</dbReference>
<evidence type="ECO:0000256" key="4">
    <source>
        <dbReference type="ARBA" id="ARBA00035206"/>
    </source>
</evidence>
<evidence type="ECO:0000256" key="5">
    <source>
        <dbReference type="HAMAP-Rule" id="MF_01326"/>
    </source>
</evidence>
<dbReference type="Pfam" id="PF00467">
    <property type="entry name" value="KOW"/>
    <property type="match status" value="1"/>
</dbReference>
<comment type="function">
    <text evidence="5">One of the proteins that surrounds the polypeptide exit tunnel on the outside of the subunit.</text>
</comment>
<dbReference type="GO" id="GO:0019843">
    <property type="term" value="F:rRNA binding"/>
    <property type="evidence" value="ECO:0007669"/>
    <property type="project" value="UniProtKB-UniRule"/>
</dbReference>
<keyword evidence="5" id="KW-0694">RNA-binding</keyword>
<dbReference type="AlphaFoldDB" id="A0A934NJS9"/>
<dbReference type="CDD" id="cd06089">
    <property type="entry name" value="KOW_RPL26"/>
    <property type="match status" value="1"/>
</dbReference>
<dbReference type="Pfam" id="PF17136">
    <property type="entry name" value="ribosomal_L24"/>
    <property type="match status" value="1"/>
</dbReference>
<organism evidence="7 8">
    <name type="scientific">Candidatus Amunia macphersoniae</name>
    <dbReference type="NCBI Taxonomy" id="3127014"/>
    <lineage>
        <taxon>Bacteria</taxon>
        <taxon>Bacillati</taxon>
        <taxon>Candidatus Dormiibacterota</taxon>
        <taxon>Candidatus Dormibacteria</taxon>
        <taxon>Candidatus Aeolococcales</taxon>
        <taxon>Candidatus Aeolococcaceae</taxon>
        <taxon>Candidatus Amunia</taxon>
    </lineage>
</organism>
<dbReference type="Gene3D" id="2.30.30.30">
    <property type="match status" value="1"/>
</dbReference>
<dbReference type="HAMAP" id="MF_01326_B">
    <property type="entry name" value="Ribosomal_uL24_B"/>
    <property type="match status" value="1"/>
</dbReference>
<protein>
    <recommendedName>
        <fullName evidence="4 5">Large ribosomal subunit protein uL24</fullName>
    </recommendedName>
</protein>
<evidence type="ECO:0000256" key="2">
    <source>
        <dbReference type="ARBA" id="ARBA00022980"/>
    </source>
</evidence>
<sequence>MALVHRGWSQGRDRLLDIRAGDTVEAIAGKDKGKRGLVVRSIPATQRIVVEGINRLKRHTKSGAAGNIQGGIVDFNAPIAYSNVMLVCNRCDKPTRISRVEQPDGSFPIVCKQCGEIYVRNES</sequence>
<comment type="function">
    <text evidence="5">One of two assembly initiator proteins, it binds directly to the 5'-end of the 23S rRNA, where it nucleates assembly of the 50S subunit.</text>
</comment>
<dbReference type="InterPro" id="IPR014722">
    <property type="entry name" value="Rib_uL2_dom2"/>
</dbReference>
<dbReference type="PANTHER" id="PTHR12903">
    <property type="entry name" value="MITOCHONDRIAL RIBOSOMAL PROTEIN L24"/>
    <property type="match status" value="1"/>
</dbReference>
<dbReference type="InterPro" id="IPR005824">
    <property type="entry name" value="KOW"/>
</dbReference>
<dbReference type="NCBIfam" id="TIGR01079">
    <property type="entry name" value="rplX_bact"/>
    <property type="match status" value="1"/>
</dbReference>
<evidence type="ECO:0000256" key="3">
    <source>
        <dbReference type="ARBA" id="ARBA00023274"/>
    </source>
</evidence>
<evidence type="ECO:0000313" key="8">
    <source>
        <dbReference type="Proteomes" id="UP000614410"/>
    </source>
</evidence>
<dbReference type="EMBL" id="JAEKNN010000054">
    <property type="protein sequence ID" value="MBJ7609984.1"/>
    <property type="molecule type" value="Genomic_DNA"/>
</dbReference>
<name>A0A934NJS9_9BACT</name>
<dbReference type="InterPro" id="IPR057264">
    <property type="entry name" value="Ribosomal_uL24_C"/>
</dbReference>
<evidence type="ECO:0000259" key="6">
    <source>
        <dbReference type="SMART" id="SM00739"/>
    </source>
</evidence>
<gene>
    <name evidence="5" type="primary">rplX</name>
    <name evidence="7" type="ORF">JF887_11235</name>
</gene>
<comment type="caution">
    <text evidence="7">The sequence shown here is derived from an EMBL/GenBank/DDBJ whole genome shotgun (WGS) entry which is preliminary data.</text>
</comment>
<evidence type="ECO:0000256" key="1">
    <source>
        <dbReference type="ARBA" id="ARBA00010618"/>
    </source>
</evidence>
<keyword evidence="3 5" id="KW-0687">Ribonucleoprotein</keyword>
<dbReference type="Proteomes" id="UP000614410">
    <property type="component" value="Unassembled WGS sequence"/>
</dbReference>
<proteinExistence type="inferred from homology"/>
<dbReference type="SMART" id="SM00739">
    <property type="entry name" value="KOW"/>
    <property type="match status" value="1"/>
</dbReference>
<dbReference type="InterPro" id="IPR003256">
    <property type="entry name" value="Ribosomal_uL24"/>
</dbReference>
<dbReference type="GO" id="GO:0005840">
    <property type="term" value="C:ribosome"/>
    <property type="evidence" value="ECO:0007669"/>
    <property type="project" value="UniProtKB-KW"/>
</dbReference>
<evidence type="ECO:0000313" key="7">
    <source>
        <dbReference type="EMBL" id="MBJ7609984.1"/>
    </source>
</evidence>
<dbReference type="GO" id="GO:0003735">
    <property type="term" value="F:structural constituent of ribosome"/>
    <property type="evidence" value="ECO:0007669"/>
    <property type="project" value="InterPro"/>
</dbReference>
<keyword evidence="2 5" id="KW-0689">Ribosomal protein</keyword>
<accession>A0A934NJS9</accession>
<comment type="subunit">
    <text evidence="5">Part of the 50S ribosomal subunit.</text>
</comment>